<organism evidence="1 2">
    <name type="scientific">Zalaria obscura</name>
    <dbReference type="NCBI Taxonomy" id="2024903"/>
    <lineage>
        <taxon>Eukaryota</taxon>
        <taxon>Fungi</taxon>
        <taxon>Dikarya</taxon>
        <taxon>Ascomycota</taxon>
        <taxon>Pezizomycotina</taxon>
        <taxon>Dothideomycetes</taxon>
        <taxon>Dothideomycetidae</taxon>
        <taxon>Dothideales</taxon>
        <taxon>Zalariaceae</taxon>
        <taxon>Zalaria</taxon>
    </lineage>
</organism>
<evidence type="ECO:0000313" key="2">
    <source>
        <dbReference type="Proteomes" id="UP001320706"/>
    </source>
</evidence>
<evidence type="ECO:0000313" key="1">
    <source>
        <dbReference type="EMBL" id="KAK8217554.1"/>
    </source>
</evidence>
<gene>
    <name evidence="1" type="ORF">M8818_001312</name>
</gene>
<sequence length="1105" mass="119708">MTVSKSSSLDDSPVESEKSEESRAPFDTVPDVSTRVDQGEAKEEEEEERRTASVADERTIQPPRPTKLSHLRSASSTRSQRSYAGQDGYTRFSEDEENQLADGERVGAGSEKEFEVTWDGDDDPLNPRSKATARKWLIVLIVSGSSLCVTCTSALYTSTYAQLERDFGCSRIVATLGLSLFVMGLGIGPMVLSPLSEFYGRRPIYIFSYLLFLIWLIPCAVAQNTQTMLIARFFDGLAGSAFLSVAGGTVGDLFAKHQLSLPMVVYTASPFIGPEIGPIMGGFINQYTNWRWTFYVLLIWSGAQLAMIIFFVPETYHPVLLRRKAIRLRKETGNDAWKAPIEVMDKSVVKTVAWSCVRPFQLLLFEPMCLNLCLLSAILLGILYLFFGAFPLVFENNHGFSLSQTGLTFIGIFIGMIIGVSCDPLWRKYYVKLVAGNGGVSEPEFRLPPTMLGAALVPIGLFGFAWTTYPFVHWIVPIVFSGIFGLGNIFVFAGVFTFLVECYPLYAASALAANSFARSSFAAAFPLFGVQMYEKLGYQWASTLLAGPPPRRTGSDMLTLARSVPVLQIWKKNKGQQPICAVIGLDQAVVPLLGPAGTCSGHGCGGTTYITAPRALISPRDTAPERSVCDARIATQITFAHGSPYVWALCLARGIQGVSHPEERSDVRKRGATGNTMLAYIPYLVATLTGARRQERGCTAPLEPCRAHLTCGDERPCLRCIKRGLQDHCHDGVRKKAKYLHDAPNEALMPGVAGTYPAMNGPQQAMSAGPQMGGDASSMAQSQTFYPNTIPGNYPGFGATGGAVQSPSDPAMVGQFNNQQASMPSTRYSVDSSQQVSPMQASMTSMDTPVENQQNPQFTAPFDPTDPSFFNFDVSGLNFSNNYGALEFGMLGHMSSGAVGTPDVDSSGLMNPMSFDASGNNNFNTSPAAFPYNANANTFSQWQPGNGNTGSRQGSAGNLYPMDNSNNFDQSSNYPNAFAIGENNASLYGTPTVICRRTGEVAAVSKEFSLLTGWRRDVLLGKEPNLNVNTGGTSGNLTGTSSRGAATPRVPASNVDATQGRPQPVFLAELLDDDSVIQFYEDFAKLAFGDPRGYAITPFLADYLV</sequence>
<keyword evidence="2" id="KW-1185">Reference proteome</keyword>
<dbReference type="EMBL" id="JAMKPW020000005">
    <property type="protein sequence ID" value="KAK8217554.1"/>
    <property type="molecule type" value="Genomic_DNA"/>
</dbReference>
<accession>A0ACC3SLA4</accession>
<protein>
    <submittedName>
        <fullName evidence="1">Uncharacterized protein</fullName>
    </submittedName>
</protein>
<comment type="caution">
    <text evidence="1">The sequence shown here is derived from an EMBL/GenBank/DDBJ whole genome shotgun (WGS) entry which is preliminary data.</text>
</comment>
<dbReference type="Proteomes" id="UP001320706">
    <property type="component" value="Unassembled WGS sequence"/>
</dbReference>
<name>A0ACC3SLA4_9PEZI</name>
<proteinExistence type="predicted"/>
<reference evidence="1" key="1">
    <citation type="submission" date="2024-02" db="EMBL/GenBank/DDBJ databases">
        <title>Metagenome Assembled Genome of Zalaria obscura JY119.</title>
        <authorList>
            <person name="Vighnesh L."/>
            <person name="Jagadeeshwari U."/>
            <person name="Venkata Ramana C."/>
            <person name="Sasikala C."/>
        </authorList>
    </citation>
    <scope>NUCLEOTIDE SEQUENCE</scope>
    <source>
        <strain evidence="1">JY119</strain>
    </source>
</reference>